<dbReference type="InterPro" id="IPR036890">
    <property type="entry name" value="HATPase_C_sf"/>
</dbReference>
<dbReference type="EMBL" id="JACHMB010000001">
    <property type="protein sequence ID" value="MBB5773378.1"/>
    <property type="molecule type" value="Genomic_DNA"/>
</dbReference>
<dbReference type="CDD" id="cd06225">
    <property type="entry name" value="HAMP"/>
    <property type="match status" value="1"/>
</dbReference>
<dbReference type="PRINTS" id="PR00344">
    <property type="entry name" value="BCTRLSENSOR"/>
</dbReference>
<dbReference type="CDD" id="cd00075">
    <property type="entry name" value="HATPase"/>
    <property type="match status" value="1"/>
</dbReference>
<dbReference type="EC" id="2.7.13.3" evidence="3"/>
<dbReference type="Pfam" id="PF00672">
    <property type="entry name" value="HAMP"/>
    <property type="match status" value="1"/>
</dbReference>
<reference evidence="14 15" key="1">
    <citation type="submission" date="2020-08" db="EMBL/GenBank/DDBJ databases">
        <title>Sequencing the genomes of 1000 actinobacteria strains.</title>
        <authorList>
            <person name="Klenk H.-P."/>
        </authorList>
    </citation>
    <scope>NUCLEOTIDE SEQUENCE [LARGE SCALE GENOMIC DNA]</scope>
    <source>
        <strain evidence="14 15">DSM 45507</strain>
    </source>
</reference>
<keyword evidence="6 11" id="KW-0812">Transmembrane</keyword>
<evidence type="ECO:0000256" key="5">
    <source>
        <dbReference type="ARBA" id="ARBA00022679"/>
    </source>
</evidence>
<evidence type="ECO:0000256" key="10">
    <source>
        <dbReference type="ARBA" id="ARBA00023136"/>
    </source>
</evidence>
<dbReference type="Proteomes" id="UP000579153">
    <property type="component" value="Unassembled WGS sequence"/>
</dbReference>
<accession>A0A7W9FXK1</accession>
<dbReference type="InterPro" id="IPR005467">
    <property type="entry name" value="His_kinase_dom"/>
</dbReference>
<evidence type="ECO:0000313" key="14">
    <source>
        <dbReference type="EMBL" id="MBB5773378.1"/>
    </source>
</evidence>
<gene>
    <name evidence="14" type="ORF">HD596_000134</name>
</gene>
<evidence type="ECO:0000256" key="4">
    <source>
        <dbReference type="ARBA" id="ARBA00022553"/>
    </source>
</evidence>
<dbReference type="InterPro" id="IPR003661">
    <property type="entry name" value="HisK_dim/P_dom"/>
</dbReference>
<sequence>MIRRLGRSLRLRLALLASLAMLLLNVVVSAFVLFAIRNEAGDIRAYDVASQALRVLLMVKRNQLPPTVTTDGLDGIQVLDSAGRVVSSTPNLAGLPRLTTVIPHRNTANDVAELCDLPAFPGRCELVVSMHAYQPDGAWVIYAFAPAVPWYVSLKVLLFEICVAALLVALTWFGVSRVVARTLAPVHNLTKRLAEITAGGGGMRLPVPQNVDDEIRRLAETGNQMLERLEAAMRKQAEAVEQQRRFAGDASHDLRSPITAMRTQVEDALLNPEDADWRATGAALLASLDRLQAIVTDLLTLTKLDAGAPSSREPVDLCELVGAETGRPRSKNVVTTLQPGVAVTGDRLQLARLLTNLLDNAERHAESQILITVRRQDRQAVLEVLDDGAGIEPGHRETVFQRFTRLDAARNRDAGGTGLGLPIAREIAHAHGGTLTIEDSERGARFVLRIPVRED</sequence>
<dbReference type="SMART" id="SM00387">
    <property type="entry name" value="HATPase_c"/>
    <property type="match status" value="1"/>
</dbReference>
<dbReference type="SMART" id="SM00304">
    <property type="entry name" value="HAMP"/>
    <property type="match status" value="1"/>
</dbReference>
<proteinExistence type="predicted"/>
<evidence type="ECO:0000256" key="8">
    <source>
        <dbReference type="ARBA" id="ARBA00022989"/>
    </source>
</evidence>
<evidence type="ECO:0000259" key="12">
    <source>
        <dbReference type="PROSITE" id="PS50109"/>
    </source>
</evidence>
<keyword evidence="5" id="KW-0808">Transferase</keyword>
<protein>
    <recommendedName>
        <fullName evidence="3">histidine kinase</fullName>
        <ecNumber evidence="3">2.7.13.3</ecNumber>
    </recommendedName>
</protein>
<dbReference type="CDD" id="cd00082">
    <property type="entry name" value="HisKA"/>
    <property type="match status" value="1"/>
</dbReference>
<evidence type="ECO:0000256" key="3">
    <source>
        <dbReference type="ARBA" id="ARBA00012438"/>
    </source>
</evidence>
<dbReference type="InterPro" id="IPR003660">
    <property type="entry name" value="HAMP_dom"/>
</dbReference>
<evidence type="ECO:0000256" key="9">
    <source>
        <dbReference type="ARBA" id="ARBA00023012"/>
    </source>
</evidence>
<feature type="transmembrane region" description="Helical" evidence="11">
    <location>
        <begin position="150"/>
        <end position="173"/>
    </location>
</feature>
<dbReference type="Pfam" id="PF00512">
    <property type="entry name" value="HisKA"/>
    <property type="match status" value="1"/>
</dbReference>
<evidence type="ECO:0000256" key="1">
    <source>
        <dbReference type="ARBA" id="ARBA00000085"/>
    </source>
</evidence>
<evidence type="ECO:0000256" key="2">
    <source>
        <dbReference type="ARBA" id="ARBA00004236"/>
    </source>
</evidence>
<dbReference type="SUPFAM" id="SSF55874">
    <property type="entry name" value="ATPase domain of HSP90 chaperone/DNA topoisomerase II/histidine kinase"/>
    <property type="match status" value="1"/>
</dbReference>
<dbReference type="GO" id="GO:0005886">
    <property type="term" value="C:plasma membrane"/>
    <property type="evidence" value="ECO:0007669"/>
    <property type="project" value="UniProtKB-SubCell"/>
</dbReference>
<dbReference type="InterPro" id="IPR050428">
    <property type="entry name" value="TCS_sensor_his_kinase"/>
</dbReference>
<organism evidence="14 15">
    <name type="scientific">Nonomuraea jabiensis</name>
    <dbReference type="NCBI Taxonomy" id="882448"/>
    <lineage>
        <taxon>Bacteria</taxon>
        <taxon>Bacillati</taxon>
        <taxon>Actinomycetota</taxon>
        <taxon>Actinomycetes</taxon>
        <taxon>Streptosporangiales</taxon>
        <taxon>Streptosporangiaceae</taxon>
        <taxon>Nonomuraea</taxon>
    </lineage>
</organism>
<dbReference type="GO" id="GO:0000155">
    <property type="term" value="F:phosphorelay sensor kinase activity"/>
    <property type="evidence" value="ECO:0007669"/>
    <property type="project" value="InterPro"/>
</dbReference>
<dbReference type="Pfam" id="PF02518">
    <property type="entry name" value="HATPase_c"/>
    <property type="match status" value="1"/>
</dbReference>
<feature type="domain" description="Histidine kinase" evidence="12">
    <location>
        <begin position="249"/>
        <end position="454"/>
    </location>
</feature>
<dbReference type="InterPro" id="IPR004358">
    <property type="entry name" value="Sig_transdc_His_kin-like_C"/>
</dbReference>
<dbReference type="SUPFAM" id="SSF47384">
    <property type="entry name" value="Homodimeric domain of signal transducing histidine kinase"/>
    <property type="match status" value="1"/>
</dbReference>
<evidence type="ECO:0000256" key="6">
    <source>
        <dbReference type="ARBA" id="ARBA00022692"/>
    </source>
</evidence>
<dbReference type="SMART" id="SM00388">
    <property type="entry name" value="HisKA"/>
    <property type="match status" value="1"/>
</dbReference>
<keyword evidence="9" id="KW-0902">Two-component regulatory system</keyword>
<keyword evidence="15" id="KW-1185">Reference proteome</keyword>
<dbReference type="PANTHER" id="PTHR45436">
    <property type="entry name" value="SENSOR HISTIDINE KINASE YKOH"/>
    <property type="match status" value="1"/>
</dbReference>
<dbReference type="InterPro" id="IPR003594">
    <property type="entry name" value="HATPase_dom"/>
</dbReference>
<evidence type="ECO:0000259" key="13">
    <source>
        <dbReference type="PROSITE" id="PS50885"/>
    </source>
</evidence>
<evidence type="ECO:0000256" key="11">
    <source>
        <dbReference type="SAM" id="Phobius"/>
    </source>
</evidence>
<dbReference type="RefSeq" id="WP_313042132.1">
    <property type="nucleotide sequence ID" value="NZ_JACHMB010000001.1"/>
</dbReference>
<keyword evidence="8 11" id="KW-1133">Transmembrane helix</keyword>
<dbReference type="InterPro" id="IPR036097">
    <property type="entry name" value="HisK_dim/P_sf"/>
</dbReference>
<comment type="caution">
    <text evidence="14">The sequence shown here is derived from an EMBL/GenBank/DDBJ whole genome shotgun (WGS) entry which is preliminary data.</text>
</comment>
<dbReference type="AlphaFoldDB" id="A0A7W9FXK1"/>
<keyword evidence="10 11" id="KW-0472">Membrane</keyword>
<keyword evidence="7 14" id="KW-0418">Kinase</keyword>
<feature type="domain" description="HAMP" evidence="13">
    <location>
        <begin position="180"/>
        <end position="234"/>
    </location>
</feature>
<evidence type="ECO:0000256" key="7">
    <source>
        <dbReference type="ARBA" id="ARBA00022777"/>
    </source>
</evidence>
<evidence type="ECO:0000313" key="15">
    <source>
        <dbReference type="Proteomes" id="UP000579153"/>
    </source>
</evidence>
<dbReference type="Gene3D" id="6.10.340.10">
    <property type="match status" value="1"/>
</dbReference>
<comment type="subcellular location">
    <subcellularLocation>
        <location evidence="2">Cell membrane</location>
    </subcellularLocation>
</comment>
<name>A0A7W9FXK1_9ACTN</name>
<dbReference type="Gene3D" id="3.30.565.10">
    <property type="entry name" value="Histidine kinase-like ATPase, C-terminal domain"/>
    <property type="match status" value="1"/>
</dbReference>
<comment type="catalytic activity">
    <reaction evidence="1">
        <text>ATP + protein L-histidine = ADP + protein N-phospho-L-histidine.</text>
        <dbReference type="EC" id="2.7.13.3"/>
    </reaction>
</comment>
<keyword evidence="4" id="KW-0597">Phosphoprotein</keyword>
<dbReference type="Gene3D" id="1.10.287.130">
    <property type="match status" value="1"/>
</dbReference>
<dbReference type="PANTHER" id="PTHR45436:SF5">
    <property type="entry name" value="SENSOR HISTIDINE KINASE TRCS"/>
    <property type="match status" value="1"/>
</dbReference>
<dbReference type="PROSITE" id="PS50109">
    <property type="entry name" value="HIS_KIN"/>
    <property type="match status" value="1"/>
</dbReference>
<dbReference type="PROSITE" id="PS50885">
    <property type="entry name" value="HAMP"/>
    <property type="match status" value="1"/>
</dbReference>